<gene>
    <name evidence="1" type="ORF">EJD97_024300</name>
</gene>
<dbReference type="AlphaFoldDB" id="A0A6N2AQR8"/>
<comment type="caution">
    <text evidence="1">The sequence shown here is derived from an EMBL/GenBank/DDBJ whole genome shotgun (WGS) entry which is preliminary data.</text>
</comment>
<accession>A0A6N2AQR8</accession>
<organism evidence="1">
    <name type="scientific">Solanum chilense</name>
    <name type="common">Tomato</name>
    <name type="synonym">Lycopersicon chilense</name>
    <dbReference type="NCBI Taxonomy" id="4083"/>
    <lineage>
        <taxon>Eukaryota</taxon>
        <taxon>Viridiplantae</taxon>
        <taxon>Streptophyta</taxon>
        <taxon>Embryophyta</taxon>
        <taxon>Tracheophyta</taxon>
        <taxon>Spermatophyta</taxon>
        <taxon>Magnoliopsida</taxon>
        <taxon>eudicotyledons</taxon>
        <taxon>Gunneridae</taxon>
        <taxon>Pentapetalae</taxon>
        <taxon>asterids</taxon>
        <taxon>lamiids</taxon>
        <taxon>Solanales</taxon>
        <taxon>Solanaceae</taxon>
        <taxon>Solanoideae</taxon>
        <taxon>Solaneae</taxon>
        <taxon>Solanum</taxon>
        <taxon>Solanum subgen. Lycopersicon</taxon>
    </lineage>
</organism>
<dbReference type="EMBL" id="RXGB01008347">
    <property type="protein sequence ID" value="TMW84827.1"/>
    <property type="molecule type" value="Genomic_DNA"/>
</dbReference>
<proteinExistence type="predicted"/>
<sequence>MQKRPPTELMTVRRWHRSAAAEGRWGSLTKCGDTKHVTVRRVYDGPSCRFVIKFREMIPAPIFQELKCFETKALDGPLCL</sequence>
<protein>
    <submittedName>
        <fullName evidence="1">Uncharacterized protein</fullName>
    </submittedName>
</protein>
<reference evidence="1" key="1">
    <citation type="submission" date="2019-05" db="EMBL/GenBank/DDBJ databases">
        <title>The de novo reference genome and transcriptome assemblies of the wild tomato species Solanum chilense.</title>
        <authorList>
            <person name="Stam R."/>
            <person name="Nosenko T."/>
            <person name="Hoerger A.C."/>
            <person name="Stephan W."/>
            <person name="Seidel M.A."/>
            <person name="Kuhn J.M.M."/>
            <person name="Haberer G."/>
            <person name="Tellier A."/>
        </authorList>
    </citation>
    <scope>NUCLEOTIDE SEQUENCE</scope>
    <source>
        <tissue evidence="1">Mature leaves</tissue>
    </source>
</reference>
<evidence type="ECO:0000313" key="1">
    <source>
        <dbReference type="EMBL" id="TMW84827.1"/>
    </source>
</evidence>
<name>A0A6N2AQR8_SOLCI</name>